<dbReference type="AlphaFoldDB" id="A0AAV7RFN3"/>
<accession>A0AAV7RFN3</accession>
<keyword evidence="1" id="KW-1133">Transmembrane helix</keyword>
<proteinExistence type="predicted"/>
<evidence type="ECO:0000313" key="2">
    <source>
        <dbReference type="EMBL" id="KAJ1151626.1"/>
    </source>
</evidence>
<keyword evidence="3" id="KW-1185">Reference proteome</keyword>
<feature type="transmembrane region" description="Helical" evidence="1">
    <location>
        <begin position="68"/>
        <end position="92"/>
    </location>
</feature>
<organism evidence="2 3">
    <name type="scientific">Pleurodeles waltl</name>
    <name type="common">Iberian ribbed newt</name>
    <dbReference type="NCBI Taxonomy" id="8319"/>
    <lineage>
        <taxon>Eukaryota</taxon>
        <taxon>Metazoa</taxon>
        <taxon>Chordata</taxon>
        <taxon>Craniata</taxon>
        <taxon>Vertebrata</taxon>
        <taxon>Euteleostomi</taxon>
        <taxon>Amphibia</taxon>
        <taxon>Batrachia</taxon>
        <taxon>Caudata</taxon>
        <taxon>Salamandroidea</taxon>
        <taxon>Salamandridae</taxon>
        <taxon>Pleurodelinae</taxon>
        <taxon>Pleurodeles</taxon>
    </lineage>
</organism>
<sequence>MTGLRSVLGRWLCHFLPAWEESTSDACPLDSLALLDGEVYVPLVVKAMMLAPFEPLELADIKFVTFKIVFIVAIISARWLGGLGGLGVLMAADAVVPRLDSSFVPKLASNFHKSQEVVLPGLGIDSGSSEEVAWSLLDAKWALKIYLEQAQSFKKTDSLFVSFRASL</sequence>
<name>A0AAV7RFN3_PLEWA</name>
<reference evidence="2" key="1">
    <citation type="journal article" date="2022" name="bioRxiv">
        <title>Sequencing and chromosome-scale assembly of the giantPleurodeles waltlgenome.</title>
        <authorList>
            <person name="Brown T."/>
            <person name="Elewa A."/>
            <person name="Iarovenko S."/>
            <person name="Subramanian E."/>
            <person name="Araus A.J."/>
            <person name="Petzold A."/>
            <person name="Susuki M."/>
            <person name="Suzuki K.-i.T."/>
            <person name="Hayashi T."/>
            <person name="Toyoda A."/>
            <person name="Oliveira C."/>
            <person name="Osipova E."/>
            <person name="Leigh N.D."/>
            <person name="Simon A."/>
            <person name="Yun M.H."/>
        </authorList>
    </citation>
    <scope>NUCLEOTIDE SEQUENCE</scope>
    <source>
        <strain evidence="2">20211129_DDA</strain>
        <tissue evidence="2">Liver</tissue>
    </source>
</reference>
<dbReference type="PANTHER" id="PTHR33066:SF2">
    <property type="entry name" value="FILAGGRIN-2-LIKE"/>
    <property type="match status" value="1"/>
</dbReference>
<dbReference type="Proteomes" id="UP001066276">
    <property type="component" value="Chromosome 5"/>
</dbReference>
<keyword evidence="1" id="KW-0812">Transmembrane</keyword>
<dbReference type="PANTHER" id="PTHR33066">
    <property type="entry name" value="INTEGRASE_SAM-LIKE_N DOMAIN-CONTAINING PROTEIN"/>
    <property type="match status" value="1"/>
</dbReference>
<dbReference type="EMBL" id="JANPWB010000009">
    <property type="protein sequence ID" value="KAJ1151626.1"/>
    <property type="molecule type" value="Genomic_DNA"/>
</dbReference>
<gene>
    <name evidence="2" type="ORF">NDU88_004406</name>
</gene>
<comment type="caution">
    <text evidence="2">The sequence shown here is derived from an EMBL/GenBank/DDBJ whole genome shotgun (WGS) entry which is preliminary data.</text>
</comment>
<evidence type="ECO:0000256" key="1">
    <source>
        <dbReference type="SAM" id="Phobius"/>
    </source>
</evidence>
<evidence type="ECO:0000313" key="3">
    <source>
        <dbReference type="Proteomes" id="UP001066276"/>
    </source>
</evidence>
<protein>
    <submittedName>
        <fullName evidence="2">Uncharacterized protein</fullName>
    </submittedName>
</protein>
<keyword evidence="1" id="KW-0472">Membrane</keyword>